<organism evidence="1">
    <name type="scientific">Gaeavirus sp</name>
    <dbReference type="NCBI Taxonomy" id="2487767"/>
    <lineage>
        <taxon>Viruses</taxon>
        <taxon>Varidnaviria</taxon>
        <taxon>Bamfordvirae</taxon>
        <taxon>Nucleocytoviricota</taxon>
        <taxon>Megaviricetes</taxon>
        <taxon>Imitervirales</taxon>
        <taxon>Mimiviridae</taxon>
        <taxon>Klosneuvirinae</taxon>
    </lineage>
</organism>
<name>A0A3G4ZYT5_9VIRU</name>
<evidence type="ECO:0000313" key="1">
    <source>
        <dbReference type="EMBL" id="AYV80077.1"/>
    </source>
</evidence>
<protein>
    <submittedName>
        <fullName evidence="1">Uncharacterized protein</fullName>
    </submittedName>
</protein>
<accession>A0A3G4ZYT5</accession>
<dbReference type="EMBL" id="MK072206">
    <property type="protein sequence ID" value="AYV80077.1"/>
    <property type="molecule type" value="Genomic_DNA"/>
</dbReference>
<sequence>MDKVSKNNVSMSGKQKQIGVGQLVLFSKYFIDENISYKDGVFVIAKSGVYNVNFSVYLESLKMPSANLDVSAGSDSFVVSVKGIDDISTAHSMVIPCNFTKKFKKGDKLRIKNVSTGAILLMPNYNNSIGSIISINGV</sequence>
<proteinExistence type="predicted"/>
<gene>
    <name evidence="1" type="ORF">Gaeavirus8_8</name>
</gene>
<reference evidence="1" key="1">
    <citation type="submission" date="2018-10" db="EMBL/GenBank/DDBJ databases">
        <title>Hidden diversity of soil giant viruses.</title>
        <authorList>
            <person name="Schulz F."/>
            <person name="Alteio L."/>
            <person name="Goudeau D."/>
            <person name="Ryan E.M."/>
            <person name="Malmstrom R.R."/>
            <person name="Blanchard J."/>
            <person name="Woyke T."/>
        </authorList>
    </citation>
    <scope>NUCLEOTIDE SEQUENCE</scope>
    <source>
        <strain evidence="1">GAV1</strain>
    </source>
</reference>